<evidence type="ECO:0000313" key="1">
    <source>
        <dbReference type="EMBL" id="MCR1822440.1"/>
    </source>
</evidence>
<name>A0A9X2M9E7_9FIRM</name>
<protein>
    <submittedName>
        <fullName evidence="1">Uncharacterized protein</fullName>
    </submittedName>
</protein>
<dbReference type="Proteomes" id="UP001140817">
    <property type="component" value="Unassembled WGS sequence"/>
</dbReference>
<accession>A0A9X2M9E7</accession>
<evidence type="ECO:0000313" key="2">
    <source>
        <dbReference type="Proteomes" id="UP001140817"/>
    </source>
</evidence>
<reference evidence="1" key="1">
    <citation type="submission" date="2022-07" db="EMBL/GenBank/DDBJ databases">
        <title>Enhanced cultured diversity of the mouse gut microbiota enables custom-made synthetic communities.</title>
        <authorList>
            <person name="Afrizal A."/>
        </authorList>
    </citation>
    <scope>NUCLEOTIDE SEQUENCE</scope>
    <source>
        <strain evidence="1">DSM 29186</strain>
    </source>
</reference>
<proteinExistence type="predicted"/>
<dbReference type="AlphaFoldDB" id="A0A9X2M9E7"/>
<organism evidence="1 2">
    <name type="scientific">Terrisporobacter muris</name>
    <dbReference type="NCBI Taxonomy" id="2963284"/>
    <lineage>
        <taxon>Bacteria</taxon>
        <taxon>Bacillati</taxon>
        <taxon>Bacillota</taxon>
        <taxon>Clostridia</taxon>
        <taxon>Peptostreptococcales</taxon>
        <taxon>Peptostreptococcaceae</taxon>
        <taxon>Terrisporobacter</taxon>
    </lineage>
</organism>
<sequence length="363" mass="42338">MKYTIEGFNQRNAIALGLNSEDLVLLRWFVDFKNTSDMKKKYIKHANDMGYWISYSYLIQELPILFSANPQYTVENYDSLSAKEKMDLDKKYTKACKQKIKRILSGNLSKVLLRNKSVNRDDKGRVKSEIYVHINPVVFKLLISDDITAVQKCTTDTVVQKCTTDTVVQKCTIYPSTINTYSSTTGSKQKSKDFSSSEKHENINLIENNTHLKVNTPTKEKKASSWDKDRLLKAIEIFKEQQGEYFSLLEKIYNDDKNFVPKNEKTNNSVSKFKSRFHNINESFRKYTPEELEKLLKENQNDKFTNTNNEPAIDINEIRERAIDLLQEKINADKTQFFRPTVRHNLDAFENEINEICNELLNN</sequence>
<dbReference type="EMBL" id="JANKBY010000055">
    <property type="protein sequence ID" value="MCR1822440.1"/>
    <property type="molecule type" value="Genomic_DNA"/>
</dbReference>
<keyword evidence="2" id="KW-1185">Reference proteome</keyword>
<dbReference type="RefSeq" id="WP_257560297.1">
    <property type="nucleotide sequence ID" value="NZ_JANKBY010000055.1"/>
</dbReference>
<gene>
    <name evidence="1" type="ORF">NSA58_06540</name>
</gene>
<comment type="caution">
    <text evidence="1">The sequence shown here is derived from an EMBL/GenBank/DDBJ whole genome shotgun (WGS) entry which is preliminary data.</text>
</comment>